<dbReference type="AlphaFoldDB" id="A0A0D7AYU5"/>
<reference evidence="1 2" key="1">
    <citation type="journal article" date="2015" name="Fungal Genet. Biol.">
        <title>Evolution of novel wood decay mechanisms in Agaricales revealed by the genome sequences of Fistulina hepatica and Cylindrobasidium torrendii.</title>
        <authorList>
            <person name="Floudas D."/>
            <person name="Held B.W."/>
            <person name="Riley R."/>
            <person name="Nagy L.G."/>
            <person name="Koehler G."/>
            <person name="Ransdell A.S."/>
            <person name="Younus H."/>
            <person name="Chow J."/>
            <person name="Chiniquy J."/>
            <person name="Lipzen A."/>
            <person name="Tritt A."/>
            <person name="Sun H."/>
            <person name="Haridas S."/>
            <person name="LaButti K."/>
            <person name="Ohm R.A."/>
            <person name="Kues U."/>
            <person name="Blanchette R.A."/>
            <person name="Grigoriev I.V."/>
            <person name="Minto R.E."/>
            <person name="Hibbett D.S."/>
        </authorList>
    </citation>
    <scope>NUCLEOTIDE SEQUENCE [LARGE SCALE GENOMIC DNA]</scope>
    <source>
        <strain evidence="1 2">FP15055 ss-10</strain>
    </source>
</reference>
<gene>
    <name evidence="1" type="ORF">CYLTODRAFT_426916</name>
</gene>
<keyword evidence="2" id="KW-1185">Reference proteome</keyword>
<evidence type="ECO:0000313" key="2">
    <source>
        <dbReference type="Proteomes" id="UP000054007"/>
    </source>
</evidence>
<dbReference type="EMBL" id="KN880784">
    <property type="protein sequence ID" value="KIY62441.1"/>
    <property type="molecule type" value="Genomic_DNA"/>
</dbReference>
<organism evidence="1 2">
    <name type="scientific">Cylindrobasidium torrendii FP15055 ss-10</name>
    <dbReference type="NCBI Taxonomy" id="1314674"/>
    <lineage>
        <taxon>Eukaryota</taxon>
        <taxon>Fungi</taxon>
        <taxon>Dikarya</taxon>
        <taxon>Basidiomycota</taxon>
        <taxon>Agaricomycotina</taxon>
        <taxon>Agaricomycetes</taxon>
        <taxon>Agaricomycetidae</taxon>
        <taxon>Agaricales</taxon>
        <taxon>Marasmiineae</taxon>
        <taxon>Physalacriaceae</taxon>
        <taxon>Cylindrobasidium</taxon>
    </lineage>
</organism>
<accession>A0A0D7AYU5</accession>
<name>A0A0D7AYU5_9AGAR</name>
<proteinExistence type="predicted"/>
<evidence type="ECO:0000313" key="1">
    <source>
        <dbReference type="EMBL" id="KIY62441.1"/>
    </source>
</evidence>
<protein>
    <submittedName>
        <fullName evidence="1">Uncharacterized protein</fullName>
    </submittedName>
</protein>
<dbReference type="Proteomes" id="UP000054007">
    <property type="component" value="Unassembled WGS sequence"/>
</dbReference>
<sequence>MFNCPRQGVMEPWEKAIQWKNIPIDMEEKRLEAEADEAFAEYRKLQAETEA</sequence>